<dbReference type="Pfam" id="PF04773">
    <property type="entry name" value="FecR"/>
    <property type="match status" value="1"/>
</dbReference>
<keyword evidence="1" id="KW-0812">Transmembrane</keyword>
<feature type="domain" description="Protein FecR C-terminal" evidence="3">
    <location>
        <begin position="249"/>
        <end position="313"/>
    </location>
</feature>
<dbReference type="EMBL" id="JBHSGN010000094">
    <property type="protein sequence ID" value="MFC4675278.1"/>
    <property type="molecule type" value="Genomic_DNA"/>
</dbReference>
<gene>
    <name evidence="4" type="ORF">ACFO6W_16400</name>
</gene>
<keyword evidence="5" id="KW-1185">Reference proteome</keyword>
<protein>
    <submittedName>
        <fullName evidence="4">FecR family protein</fullName>
    </submittedName>
</protein>
<evidence type="ECO:0000259" key="3">
    <source>
        <dbReference type="Pfam" id="PF16344"/>
    </source>
</evidence>
<dbReference type="InterPro" id="IPR006860">
    <property type="entry name" value="FecR"/>
</dbReference>
<dbReference type="PANTHER" id="PTHR30273:SF2">
    <property type="entry name" value="PROTEIN FECR"/>
    <property type="match status" value="1"/>
</dbReference>
<proteinExistence type="predicted"/>
<evidence type="ECO:0000256" key="1">
    <source>
        <dbReference type="SAM" id="Phobius"/>
    </source>
</evidence>
<reference evidence="5" key="1">
    <citation type="journal article" date="2019" name="Int. J. Syst. Evol. Microbiol.">
        <title>The Global Catalogue of Microorganisms (GCM) 10K type strain sequencing project: providing services to taxonomists for standard genome sequencing and annotation.</title>
        <authorList>
            <consortium name="The Broad Institute Genomics Platform"/>
            <consortium name="The Broad Institute Genome Sequencing Center for Infectious Disease"/>
            <person name="Wu L."/>
            <person name="Ma J."/>
        </authorList>
    </citation>
    <scope>NUCLEOTIDE SEQUENCE [LARGE SCALE GENOMIC DNA]</scope>
    <source>
        <strain evidence="5">CCUG 66188</strain>
    </source>
</reference>
<keyword evidence="1" id="KW-1133">Transmembrane helix</keyword>
<dbReference type="RefSeq" id="WP_379998374.1">
    <property type="nucleotide sequence ID" value="NZ_JBHSGN010000094.1"/>
</dbReference>
<accession>A0ABV9KZT3</accession>
<sequence>MHKELLKKYIEGNYLTDDECETVVSWLEESPENMNEYKTLHKIYDAFLWNRYGENYNILSGIQLKKRSIKRQLIILSRYAAVFLIAVLGCYIFLTYFGAPEAVRTETARNTVFVPPGQRAEITLTDGTKVWLNARTRFIYPEKFDPDHRDVYLDGEAYFEVEKDEKRPFTVRTDNYNIKVLGPEFNVIAYKGSELFETSLLEGSVEVKSHDEKSSCVLSPDNIAYTENGKLKTAPLIDKNFLLWKDGIIYFDNETVLEIMKKLELYFDIKIDVQNKSIITHRYSGKFRTKDGVEQVLKVLQLKHMFKYTRDDSANIISIL</sequence>
<dbReference type="Gene3D" id="2.60.120.1440">
    <property type="match status" value="1"/>
</dbReference>
<feature type="domain" description="FecR protein" evidence="2">
    <location>
        <begin position="112"/>
        <end position="206"/>
    </location>
</feature>
<dbReference type="InterPro" id="IPR012373">
    <property type="entry name" value="Ferrdict_sens_TM"/>
</dbReference>
<dbReference type="PIRSF" id="PIRSF018266">
    <property type="entry name" value="FecR"/>
    <property type="match status" value="1"/>
</dbReference>
<dbReference type="InterPro" id="IPR032508">
    <property type="entry name" value="FecR_C"/>
</dbReference>
<dbReference type="Gene3D" id="3.55.50.30">
    <property type="match status" value="1"/>
</dbReference>
<evidence type="ECO:0000259" key="2">
    <source>
        <dbReference type="Pfam" id="PF04773"/>
    </source>
</evidence>
<dbReference type="Pfam" id="PF16344">
    <property type="entry name" value="FecR_C"/>
    <property type="match status" value="1"/>
</dbReference>
<evidence type="ECO:0000313" key="5">
    <source>
        <dbReference type="Proteomes" id="UP001596023"/>
    </source>
</evidence>
<dbReference type="PANTHER" id="PTHR30273">
    <property type="entry name" value="PERIPLASMIC SIGNAL SENSOR AND SIGMA FACTOR ACTIVATOR FECR-RELATED"/>
    <property type="match status" value="1"/>
</dbReference>
<organism evidence="4 5">
    <name type="scientific">Dysgonomonas termitidis</name>
    <dbReference type="NCBI Taxonomy" id="1516126"/>
    <lineage>
        <taxon>Bacteria</taxon>
        <taxon>Pseudomonadati</taxon>
        <taxon>Bacteroidota</taxon>
        <taxon>Bacteroidia</taxon>
        <taxon>Bacteroidales</taxon>
        <taxon>Dysgonomonadaceae</taxon>
        <taxon>Dysgonomonas</taxon>
    </lineage>
</organism>
<dbReference type="Proteomes" id="UP001596023">
    <property type="component" value="Unassembled WGS sequence"/>
</dbReference>
<keyword evidence="1" id="KW-0472">Membrane</keyword>
<evidence type="ECO:0000313" key="4">
    <source>
        <dbReference type="EMBL" id="MFC4675278.1"/>
    </source>
</evidence>
<name>A0ABV9KZT3_9BACT</name>
<feature type="transmembrane region" description="Helical" evidence="1">
    <location>
        <begin position="73"/>
        <end position="94"/>
    </location>
</feature>
<comment type="caution">
    <text evidence="4">The sequence shown here is derived from an EMBL/GenBank/DDBJ whole genome shotgun (WGS) entry which is preliminary data.</text>
</comment>